<feature type="domain" description="Filamentous haemagglutinin FhaB/tRNA nuclease CdiA-like TPS" evidence="4">
    <location>
        <begin position="87"/>
        <end position="199"/>
    </location>
</feature>
<dbReference type="SUPFAM" id="SSF51126">
    <property type="entry name" value="Pectin lyase-like"/>
    <property type="match status" value="1"/>
</dbReference>
<dbReference type="Proteomes" id="UP001302020">
    <property type="component" value="Chromosome"/>
</dbReference>
<proteinExistence type="predicted"/>
<dbReference type="Pfam" id="PF18657">
    <property type="entry name" value="YDG"/>
    <property type="match status" value="7"/>
</dbReference>
<keyword evidence="2" id="KW-0964">Secreted</keyword>
<dbReference type="InterPro" id="IPR041248">
    <property type="entry name" value="YDG"/>
</dbReference>
<dbReference type="PANTHER" id="PTHR12338">
    <property type="entry name" value="AUTOTRANSPORTER"/>
    <property type="match status" value="1"/>
</dbReference>
<dbReference type="Pfam" id="PF05860">
    <property type="entry name" value="TPS"/>
    <property type="match status" value="1"/>
</dbReference>
<keyword evidence="6" id="KW-1185">Reference proteome</keyword>
<dbReference type="SMART" id="SM00912">
    <property type="entry name" value="Haemagg_act"/>
    <property type="match status" value="1"/>
</dbReference>
<keyword evidence="3" id="KW-0732">Signal</keyword>
<dbReference type="InterPro" id="IPR041286">
    <property type="entry name" value="MBG_2"/>
</dbReference>
<dbReference type="InterPro" id="IPR011050">
    <property type="entry name" value="Pectin_lyase_fold/virulence"/>
</dbReference>
<dbReference type="Gene3D" id="3.30.160.710">
    <property type="match status" value="3"/>
</dbReference>
<dbReference type="InterPro" id="IPR012334">
    <property type="entry name" value="Pectin_lyas_fold"/>
</dbReference>
<comment type="subcellular location">
    <subcellularLocation>
        <location evidence="1">Secreted</location>
    </subcellularLocation>
</comment>
<dbReference type="NCBIfam" id="TIGR01901">
    <property type="entry name" value="adhes_NPXG"/>
    <property type="match status" value="1"/>
</dbReference>
<dbReference type="Gene3D" id="2.160.20.10">
    <property type="entry name" value="Single-stranded right-handed beta-helix, Pectin lyase-like"/>
    <property type="match status" value="1"/>
</dbReference>
<protein>
    <submittedName>
        <fullName evidence="5">YDG domain-containing protein</fullName>
    </submittedName>
</protein>
<dbReference type="Gene3D" id="2.160.20.110">
    <property type="match status" value="3"/>
</dbReference>
<dbReference type="InterPro" id="IPR024973">
    <property type="entry name" value="ESPR"/>
</dbReference>
<accession>A0ABZ0JQX3</accession>
<dbReference type="PANTHER" id="PTHR12338:SF8">
    <property type="entry name" value="HEME_HEMOPEXIN-BINDING PROTEIN"/>
    <property type="match status" value="1"/>
</dbReference>
<dbReference type="EMBL" id="CP126172">
    <property type="protein sequence ID" value="WOS41728.1"/>
    <property type="molecule type" value="Genomic_DNA"/>
</dbReference>
<dbReference type="Pfam" id="PF13018">
    <property type="entry name" value="ESPR"/>
    <property type="match status" value="1"/>
</dbReference>
<evidence type="ECO:0000313" key="6">
    <source>
        <dbReference type="Proteomes" id="UP001302020"/>
    </source>
</evidence>
<evidence type="ECO:0000259" key="4">
    <source>
        <dbReference type="SMART" id="SM00912"/>
    </source>
</evidence>
<evidence type="ECO:0000256" key="1">
    <source>
        <dbReference type="ARBA" id="ARBA00004613"/>
    </source>
</evidence>
<dbReference type="RefSeq" id="WP_317844670.1">
    <property type="nucleotide sequence ID" value="NZ_CP126170.1"/>
</dbReference>
<gene>
    <name evidence="5" type="ORF">QN243_04495</name>
</gene>
<dbReference type="Pfam" id="PF18676">
    <property type="entry name" value="MBG_2"/>
    <property type="match status" value="8"/>
</dbReference>
<dbReference type="InterPro" id="IPR050909">
    <property type="entry name" value="Bact_Autotransporter_VF"/>
</dbReference>
<sequence length="2609" mass="258360">MNHIYRLVWSQVRRTWLVVSELARGRGKPGRTSTSHRTRPAWWAALPLSLPMLAFATAPAGVTAMDAAHPAAAIVATHPTVVASAASSAHPTGGQVTAGSGRIDYGDHLTTIQQNSQNLSLNWLSFDIGTQDTVNFLQPNAQSIAVNRIAAPNGSVILGHLNANGQVFLINPNGVLFGQGAQVNAGGLVASTLDVGDSQLGRGTLHFAGASVGSVTNLGTLTAAPGGYVALLGHAVSNQGAIHAPAGSVALTGGSAVTLSFDGSHLLDMQIDASTLNALAENKQLIVADGGQVLMSAGAKDSLLASLVNNSGTIQARTVENRAGRIVLLGGMETGTTQVDGTLDASAPNGGDGGFVETSAAHVQVADGVKITTLAAMGNAGTWLIDPHDFTIAFSGGDMRGGTLSSQLGAGNVTIQSSQGANSSGSGDIQVNDVVNWGANTLTLTAAHDIDINAVMTASGSAGLALNPSTSNGGDTAIGGGTVNVNMVNTTPGQSGRVDFTGGSNTLNISGQSYTIITTLGAPGSTSRTDLQGINGALACACYFALGANIDASATANWGDSTFGSAIGSGFVPIGHSFNATDFKMFTGTFDGLGHTISGLTINRPGSSNVGLFGYTYTTTKIRNIGLLGVSIAGLSSVGGLVGYNYGTISQAYAIGAISGNRGGSDVSFGGGANIGGLVGYNDSSGRISQVYASGAVSGVATVGGLIGYNNHAPINQAYATGTVNSSGGEVGGLIGINDGGPIGQAYATGTVSGSNDVGGLVGYNISGAINQAYATGAVSGSNYVGGLVGNNVSGTTISQVYATGAVSGTGSNVGGLVGFNNAGTITSSYWDTETTGQSTSSGGTGLTSKALIAALPGGFTTARWGNVGNQTTPYLLGMSGNQVFNTNDLPTGTVTPSNRPNLYTVILDLNQLQAVNTGLAGRYVLGNDIDANASSGWVGVELDARGRPIFAYNGFKPIGVSGTPFTGVLDGLGRTINNLTINWPNTDYIGLFGVTGNGSAIRNLGLFGGSVTGQNDVGGLVGGNGGTLTNAYATGAVSGGNTVGGLVGSNGTSGTITNTYATGVVSGANHNYVGGLVGSNLGAIANAYATGMVSGGNAVGGLVGSNETGGTITNTYATGAASGGVFNNHVGGLVGLYRGGTIIGSYWDTETTGQSTSEGGGTGLTTVQMMDPASFAAWNTEISAVGGSSATWRIYAGDTAPLLRTFMTGLAVTAKNLGTVYSGTAFAGSSSVILGTLTPSYWRPSSSVDATLMLGDANARTGTPAINAGSYALASGLYSGQMGYDIAFTPGTLTIAPAALTYLADIATTTYGNTPTGLTGTVTGFVNGETLANATTGTVSFATGATATSNVGTYAINGSGLTANYGNYTFAQAAGNASALTVNPATLTYLSDTATTTYGNTPSGLTGTVTGFVNGQTLANATTGTVSFATGATATSNVGSYAINGSGLTANYGNYTFAQAAGNAAALTVNPATLTYLSDTATTTYGNTPSGLTGTVTGFVNGQTLANATTGTVGFATGATATSNVGSYAINGSGLTANYGNYTFAQAAGNAAALTVNPATLTITANNAGKTYGDTLTFAGNEFTASGLQNGETIGHVALTSAGAAASAGVTGGPYTITSNAATGGSFNAGNYAITYRNGSLTVGRAALTVTANDDSKTYNGLAYTGGHGVTYSGFVNGEATSVLSGALGYAGDAQGATNAGGYTITPDGLTSGNYAITYRNGSLTVGRAALTVTANDDSKTYNGLAYTGGHGVTYSGFVNGETTSVLGGALRYAGDAQGATNAGGYTITPDGLTSGNYAITYRNGGLSVGRAALTVTANDDSKTYNGLAYTGGHGVIYSGFVNGETTSVLGGALRYAGDAQGATNAGGYTITPDGLTAGNYAIAYRNGSLSVGQAALTVSSSNVSKTYDGGLSAIGTAVVSGGRLFGSDTLTGGNFAFTDKNVGIGKHVTINGVTVSDGNSGGNYAVSYVDNSSSTITALGITVDATGTNRVYDGTTADAVKLTSTGILVGDTVGFNGTGAFADKDVGVAKAVGVSGITASGADAGNYNYNTTANTTADIHQRRITVDATGTNRIYDGTTADTVTLASAGVLSGDTVNFTGTGSFLDKNVGTAKAVGVSGIAASGADAGNYRYNTTANTTADVVAKTITVDVIGMDKVYDGSTAATIAALGTTDLVAGDAVTFGNASAAFADKNAGSNKTVTVSGITASGADAGNYRYNITTNTTADIRQRGITVDATGTNRVYDGGTADAITLASAGVLSGDTVNFTGTGSFLDKNVGTAKAVSVSGIAASGADADNYRYNSSANTTADITAKTITVDAIGMDKVYDGNTSATIAALGTTGLVAGDTVIFGNASAAFADRNAGNNKTVTVSGITASGTDAGNYRYNTTANTTADIRQRGITVDATGSNRVYDGTTADAVTLASAGVLSGDTVNFTGTGSFLDRNVGTGKVVSVFGITASGSDANNYSYNSSATTTADVTPATLTYRADIAHFKIGQMPGDLSGAVTGLVGGDTLADATDGTLTWRTPATAASLAGPYAIDGSGLSARNYVFEQAPGNAAALHVVDGSAPRLVVSTVAGLQQSPDDTHAVHAPYAPDVHIVDGGVRLP</sequence>
<dbReference type="InterPro" id="IPR037160">
    <property type="entry name" value="DNA_Pol_thumb_sf"/>
</dbReference>
<evidence type="ECO:0000256" key="3">
    <source>
        <dbReference type="ARBA" id="ARBA00022729"/>
    </source>
</evidence>
<dbReference type="InterPro" id="IPR008638">
    <property type="entry name" value="FhaB/CdiA-like_TPS"/>
</dbReference>
<dbReference type="Gene3D" id="3.30.210.10">
    <property type="entry name" value="DNA polymerase, thumb domain"/>
    <property type="match status" value="3"/>
</dbReference>
<evidence type="ECO:0000313" key="5">
    <source>
        <dbReference type="EMBL" id="WOS41728.1"/>
    </source>
</evidence>
<evidence type="ECO:0000256" key="2">
    <source>
        <dbReference type="ARBA" id="ARBA00022525"/>
    </source>
</evidence>
<organism evidence="5 6">
    <name type="scientific">Xanthomonas rydalmerensis</name>
    <dbReference type="NCBI Taxonomy" id="3046274"/>
    <lineage>
        <taxon>Bacteria</taxon>
        <taxon>Pseudomonadati</taxon>
        <taxon>Pseudomonadota</taxon>
        <taxon>Gammaproteobacteria</taxon>
        <taxon>Lysobacterales</taxon>
        <taxon>Lysobacteraceae</taxon>
        <taxon>Xanthomonas</taxon>
    </lineage>
</organism>
<name>A0ABZ0JQX3_9XANT</name>
<reference evidence="5 6" key="1">
    <citation type="submission" date="2023-05" db="EMBL/GenBank/DDBJ databases">
        <title>Xanthomonas rydalmerenesis sp. nov., a novel Xanthomonas species isolated from Fragaria x ananassa.</title>
        <authorList>
            <person name="McKnight D.J.E."/>
            <person name="Wong-Bajracharya J."/>
            <person name="Okoh E.B."/>
            <person name="Snijders F."/>
            <person name="Lidbetter F."/>
            <person name="Webster J."/>
            <person name="Djordjevic S.P."/>
            <person name="Bogema D.R."/>
            <person name="Chapman T.A."/>
        </authorList>
    </citation>
    <scope>NUCLEOTIDE SEQUENCE [LARGE SCALE GENOMIC DNA]</scope>
    <source>
        <strain evidence="5 6">DAR34883</strain>
    </source>
</reference>